<feature type="transmembrane region" description="Helical" evidence="1">
    <location>
        <begin position="37"/>
        <end position="60"/>
    </location>
</feature>
<feature type="transmembrane region" description="Helical" evidence="1">
    <location>
        <begin position="217"/>
        <end position="236"/>
    </location>
</feature>
<dbReference type="EMBL" id="CP001032">
    <property type="protein sequence ID" value="ACB74192.1"/>
    <property type="molecule type" value="Genomic_DNA"/>
</dbReference>
<keyword evidence="1" id="KW-0472">Membrane</keyword>
<dbReference type="STRING" id="452637.Oter_0904"/>
<reference evidence="2 3" key="1">
    <citation type="journal article" date="2011" name="J. Bacteriol.">
        <title>Genome sequence of the verrucomicrobium Opitutus terrae PB90-1, an abundant inhabitant of rice paddy soil ecosystems.</title>
        <authorList>
            <person name="van Passel M.W."/>
            <person name="Kant R."/>
            <person name="Palva A."/>
            <person name="Copeland A."/>
            <person name="Lucas S."/>
            <person name="Lapidus A."/>
            <person name="Glavina del Rio T."/>
            <person name="Pitluck S."/>
            <person name="Goltsman E."/>
            <person name="Clum A."/>
            <person name="Sun H."/>
            <person name="Schmutz J."/>
            <person name="Larimer F.W."/>
            <person name="Land M.L."/>
            <person name="Hauser L."/>
            <person name="Kyrpides N."/>
            <person name="Mikhailova N."/>
            <person name="Richardson P.P."/>
            <person name="Janssen P.H."/>
            <person name="de Vos W.M."/>
            <person name="Smidt H."/>
        </authorList>
    </citation>
    <scope>NUCLEOTIDE SEQUENCE [LARGE SCALE GENOMIC DNA]</scope>
    <source>
        <strain evidence="3">DSM 11246 / JCM 15787 / PB90-1</strain>
    </source>
</reference>
<gene>
    <name evidence="2" type="ordered locus">Oter_0904</name>
</gene>
<proteinExistence type="predicted"/>
<name>B1ZWR5_OPITP</name>
<keyword evidence="1" id="KW-1133">Transmembrane helix</keyword>
<accession>B1ZWR5</accession>
<dbReference type="Pfam" id="PF14256">
    <property type="entry name" value="YwiC"/>
    <property type="match status" value="1"/>
</dbReference>
<feature type="transmembrane region" description="Helical" evidence="1">
    <location>
        <begin position="248"/>
        <end position="266"/>
    </location>
</feature>
<dbReference type="Proteomes" id="UP000007013">
    <property type="component" value="Chromosome"/>
</dbReference>
<organism evidence="2 3">
    <name type="scientific">Opitutus terrae (strain DSM 11246 / JCM 15787 / PB90-1)</name>
    <dbReference type="NCBI Taxonomy" id="452637"/>
    <lineage>
        <taxon>Bacteria</taxon>
        <taxon>Pseudomonadati</taxon>
        <taxon>Verrucomicrobiota</taxon>
        <taxon>Opitutia</taxon>
        <taxon>Opitutales</taxon>
        <taxon>Opitutaceae</taxon>
        <taxon>Opitutus</taxon>
    </lineage>
</organism>
<dbReference type="AlphaFoldDB" id="B1ZWR5"/>
<dbReference type="InterPro" id="IPR025576">
    <property type="entry name" value="YwiC"/>
</dbReference>
<dbReference type="HOGENOM" id="CLU_064739_0_0_0"/>
<evidence type="ECO:0000313" key="2">
    <source>
        <dbReference type="EMBL" id="ACB74192.1"/>
    </source>
</evidence>
<keyword evidence="1" id="KW-0812">Transmembrane</keyword>
<dbReference type="RefSeq" id="WP_012373730.1">
    <property type="nucleotide sequence ID" value="NC_010571.1"/>
</dbReference>
<feature type="transmembrane region" description="Helical" evidence="1">
    <location>
        <begin position="107"/>
        <end position="125"/>
    </location>
</feature>
<protein>
    <submittedName>
        <fullName evidence="2">Conserved hypothetical membrane spanning protein</fullName>
    </submittedName>
</protein>
<feature type="transmembrane region" description="Helical" evidence="1">
    <location>
        <begin position="81"/>
        <end position="101"/>
    </location>
</feature>
<feature type="transmembrane region" description="Helical" evidence="1">
    <location>
        <begin position="137"/>
        <end position="157"/>
    </location>
</feature>
<sequence>MPALVAIATRAQPRVRWSSVVLPKEHGSWSLALEPLALGLLAVPSVPGLWLALAAFAGFLARRPLRLARRETDVARRHAAVQALAILAGVALGALIVAFMLAPVNLIGWLVAPALAGAVFLVFDLQNDGREGAAEIAGATAFAAFTGTIAAAGGWTFVGAGALLFAMCGRAIPTVMAVRSYVRSTKTGRLQPLPALVAATLAAATAMVLSWRGLLPLVVPIALTLLWLRTWVLLVFPRPRIRARTLGFQELGWGVAYVVSVALLWSM</sequence>
<dbReference type="KEGG" id="ote:Oter_0904"/>
<evidence type="ECO:0000313" key="3">
    <source>
        <dbReference type="Proteomes" id="UP000007013"/>
    </source>
</evidence>
<keyword evidence="3" id="KW-1185">Reference proteome</keyword>
<evidence type="ECO:0000256" key="1">
    <source>
        <dbReference type="SAM" id="Phobius"/>
    </source>
</evidence>